<dbReference type="Gene3D" id="1.10.10.10">
    <property type="entry name" value="Winged helix-like DNA-binding domain superfamily/Winged helix DNA-binding domain"/>
    <property type="match status" value="1"/>
</dbReference>
<keyword evidence="2" id="KW-0805">Transcription regulation</keyword>
<dbReference type="Proteomes" id="UP000823926">
    <property type="component" value="Unassembled WGS sequence"/>
</dbReference>
<organism evidence="7 8">
    <name type="scientific">Candidatus Rikenella faecigallinarum</name>
    <dbReference type="NCBI Taxonomy" id="2838745"/>
    <lineage>
        <taxon>Bacteria</taxon>
        <taxon>Pseudomonadati</taxon>
        <taxon>Bacteroidota</taxon>
        <taxon>Bacteroidia</taxon>
        <taxon>Bacteroidales</taxon>
        <taxon>Rikenellaceae</taxon>
        <taxon>Rikenella</taxon>
    </lineage>
</organism>
<keyword evidence="3" id="KW-0731">Sigma factor</keyword>
<evidence type="ECO:0000313" key="7">
    <source>
        <dbReference type="EMBL" id="HIW10323.1"/>
    </source>
</evidence>
<dbReference type="EMBL" id="DXHL01000013">
    <property type="protein sequence ID" value="HIW10323.1"/>
    <property type="molecule type" value="Genomic_DNA"/>
</dbReference>
<dbReference type="Gene3D" id="1.10.1740.10">
    <property type="match status" value="1"/>
</dbReference>
<keyword evidence="4" id="KW-0804">Transcription</keyword>
<comment type="similarity">
    <text evidence="1">Belongs to the sigma-70 factor family. ECF subfamily.</text>
</comment>
<protein>
    <submittedName>
        <fullName evidence="7">Sigma-70 family RNA polymerase sigma factor</fullName>
    </submittedName>
</protein>
<feature type="domain" description="RNA polymerase sigma factor 70 region 4 type 2" evidence="6">
    <location>
        <begin position="126"/>
        <end position="177"/>
    </location>
</feature>
<dbReference type="SUPFAM" id="SSF88946">
    <property type="entry name" value="Sigma2 domain of RNA polymerase sigma factors"/>
    <property type="match status" value="1"/>
</dbReference>
<dbReference type="Pfam" id="PF04542">
    <property type="entry name" value="Sigma70_r2"/>
    <property type="match status" value="1"/>
</dbReference>
<dbReference type="InterPro" id="IPR039425">
    <property type="entry name" value="RNA_pol_sigma-70-like"/>
</dbReference>
<dbReference type="InterPro" id="IPR013325">
    <property type="entry name" value="RNA_pol_sigma_r2"/>
</dbReference>
<proteinExistence type="inferred from homology"/>
<reference evidence="7" key="2">
    <citation type="submission" date="2021-04" db="EMBL/GenBank/DDBJ databases">
        <authorList>
            <person name="Gilroy R."/>
        </authorList>
    </citation>
    <scope>NUCLEOTIDE SEQUENCE</scope>
    <source>
        <strain evidence="7">ChiBcec15-1070</strain>
    </source>
</reference>
<gene>
    <name evidence="7" type="ORF">H9888_02365</name>
</gene>
<evidence type="ECO:0000259" key="6">
    <source>
        <dbReference type="Pfam" id="PF08281"/>
    </source>
</evidence>
<evidence type="ECO:0000256" key="2">
    <source>
        <dbReference type="ARBA" id="ARBA00023015"/>
    </source>
</evidence>
<dbReference type="NCBIfam" id="TIGR02937">
    <property type="entry name" value="sigma70-ECF"/>
    <property type="match status" value="1"/>
</dbReference>
<dbReference type="SUPFAM" id="SSF88659">
    <property type="entry name" value="Sigma3 and sigma4 domains of RNA polymerase sigma factors"/>
    <property type="match status" value="1"/>
</dbReference>
<dbReference type="AlphaFoldDB" id="A0A9D1TXC0"/>
<evidence type="ECO:0000256" key="4">
    <source>
        <dbReference type="ARBA" id="ARBA00023163"/>
    </source>
</evidence>
<dbReference type="PANTHER" id="PTHR43133:SF51">
    <property type="entry name" value="RNA POLYMERASE SIGMA FACTOR"/>
    <property type="match status" value="1"/>
</dbReference>
<evidence type="ECO:0000256" key="3">
    <source>
        <dbReference type="ARBA" id="ARBA00023082"/>
    </source>
</evidence>
<feature type="domain" description="RNA polymerase sigma-70 region 2" evidence="5">
    <location>
        <begin position="29"/>
        <end position="95"/>
    </location>
</feature>
<dbReference type="InterPro" id="IPR013249">
    <property type="entry name" value="RNA_pol_sigma70_r4_t2"/>
</dbReference>
<reference evidence="7" key="1">
    <citation type="journal article" date="2021" name="PeerJ">
        <title>Extensive microbial diversity within the chicken gut microbiome revealed by metagenomics and culture.</title>
        <authorList>
            <person name="Gilroy R."/>
            <person name="Ravi A."/>
            <person name="Getino M."/>
            <person name="Pursley I."/>
            <person name="Horton D.L."/>
            <person name="Alikhan N.F."/>
            <person name="Baker D."/>
            <person name="Gharbi K."/>
            <person name="Hall N."/>
            <person name="Watson M."/>
            <person name="Adriaenssens E.M."/>
            <person name="Foster-Nyarko E."/>
            <person name="Jarju S."/>
            <person name="Secka A."/>
            <person name="Antonio M."/>
            <person name="Oren A."/>
            <person name="Chaudhuri R.R."/>
            <person name="La Ragione R."/>
            <person name="Hildebrand F."/>
            <person name="Pallen M.J."/>
        </authorList>
    </citation>
    <scope>NUCLEOTIDE SEQUENCE</scope>
    <source>
        <strain evidence="7">ChiBcec15-1070</strain>
    </source>
</reference>
<dbReference type="PANTHER" id="PTHR43133">
    <property type="entry name" value="RNA POLYMERASE ECF-TYPE SIGMA FACTO"/>
    <property type="match status" value="1"/>
</dbReference>
<dbReference type="GO" id="GO:0003677">
    <property type="term" value="F:DNA binding"/>
    <property type="evidence" value="ECO:0007669"/>
    <property type="project" value="InterPro"/>
</dbReference>
<dbReference type="GO" id="GO:0016987">
    <property type="term" value="F:sigma factor activity"/>
    <property type="evidence" value="ECO:0007669"/>
    <property type="project" value="UniProtKB-KW"/>
</dbReference>
<dbReference type="GO" id="GO:0006352">
    <property type="term" value="P:DNA-templated transcription initiation"/>
    <property type="evidence" value="ECO:0007669"/>
    <property type="project" value="InterPro"/>
</dbReference>
<dbReference type="Pfam" id="PF08281">
    <property type="entry name" value="Sigma70_r4_2"/>
    <property type="match status" value="1"/>
</dbReference>
<dbReference type="InterPro" id="IPR013324">
    <property type="entry name" value="RNA_pol_sigma_r3/r4-like"/>
</dbReference>
<name>A0A9D1TXC0_9BACT</name>
<dbReference type="CDD" id="cd06171">
    <property type="entry name" value="Sigma70_r4"/>
    <property type="match status" value="1"/>
</dbReference>
<dbReference type="InterPro" id="IPR036388">
    <property type="entry name" value="WH-like_DNA-bd_sf"/>
</dbReference>
<evidence type="ECO:0000259" key="5">
    <source>
        <dbReference type="Pfam" id="PF04542"/>
    </source>
</evidence>
<comment type="caution">
    <text evidence="7">The sequence shown here is derived from an EMBL/GenBank/DDBJ whole genome shotgun (WGS) entry which is preliminary data.</text>
</comment>
<evidence type="ECO:0000313" key="8">
    <source>
        <dbReference type="Proteomes" id="UP000823926"/>
    </source>
</evidence>
<dbReference type="InterPro" id="IPR007627">
    <property type="entry name" value="RNA_pol_sigma70_r2"/>
</dbReference>
<sequence length="205" mass="23337">MTASPDDITLVEQLRDSNPEVREAAFIHLVDRYSQRLYWTVRKIVVSHHDADDVVQNIFLKAWNAAPSFRGDSSLFTWLYRIAVNESLSLIRSRRTSLFSSLEDGGALFDRIVSREGLFDGDAIERSLARAIAKLPAKQRTVFTLRYWDEMPYEQMSEVLETSVGALKASYHHAAAKVEQWVRQDAAGAHFSLDVEEDTPSDSMR</sequence>
<evidence type="ECO:0000256" key="1">
    <source>
        <dbReference type="ARBA" id="ARBA00010641"/>
    </source>
</evidence>
<accession>A0A9D1TXC0</accession>
<dbReference type="InterPro" id="IPR014284">
    <property type="entry name" value="RNA_pol_sigma-70_dom"/>
</dbReference>